<dbReference type="GO" id="GO:0003677">
    <property type="term" value="F:DNA binding"/>
    <property type="evidence" value="ECO:0007669"/>
    <property type="project" value="UniProtKB-UniRule"/>
</dbReference>
<dbReference type="SUPFAM" id="SSF46689">
    <property type="entry name" value="Homeodomain-like"/>
    <property type="match status" value="1"/>
</dbReference>
<evidence type="ECO:0000256" key="2">
    <source>
        <dbReference type="PROSITE-ProRule" id="PRU00335"/>
    </source>
</evidence>
<dbReference type="RefSeq" id="WP_172990888.1">
    <property type="nucleotide sequence ID" value="NZ_CP054038.1"/>
</dbReference>
<feature type="DNA-binding region" description="H-T-H motif" evidence="2">
    <location>
        <begin position="29"/>
        <end position="48"/>
    </location>
</feature>
<evidence type="ECO:0000256" key="1">
    <source>
        <dbReference type="ARBA" id="ARBA00023125"/>
    </source>
</evidence>
<dbReference type="EMBL" id="CP054038">
    <property type="protein sequence ID" value="QKJ20463.1"/>
    <property type="molecule type" value="Genomic_DNA"/>
</dbReference>
<dbReference type="Gene3D" id="1.10.357.10">
    <property type="entry name" value="Tetracycline Repressor, domain 2"/>
    <property type="match status" value="1"/>
</dbReference>
<proteinExistence type="predicted"/>
<dbReference type="Pfam" id="PF00440">
    <property type="entry name" value="TetR_N"/>
    <property type="match status" value="1"/>
</dbReference>
<dbReference type="InterPro" id="IPR050624">
    <property type="entry name" value="HTH-type_Tx_Regulator"/>
</dbReference>
<dbReference type="InterPro" id="IPR001647">
    <property type="entry name" value="HTH_TetR"/>
</dbReference>
<keyword evidence="1 2" id="KW-0238">DNA-binding</keyword>
<evidence type="ECO:0000313" key="4">
    <source>
        <dbReference type="EMBL" id="QKJ20463.1"/>
    </source>
</evidence>
<accession>A0A7D4UCA8</accession>
<evidence type="ECO:0000259" key="3">
    <source>
        <dbReference type="PROSITE" id="PS50977"/>
    </source>
</evidence>
<dbReference type="PANTHER" id="PTHR43479:SF7">
    <property type="entry name" value="TETR-FAMILY TRANSCRIPTIONAL REGULATOR"/>
    <property type="match status" value="1"/>
</dbReference>
<dbReference type="InterPro" id="IPR009057">
    <property type="entry name" value="Homeodomain-like_sf"/>
</dbReference>
<protein>
    <submittedName>
        <fullName evidence="4">TetR/AcrR family transcriptional regulator</fullName>
    </submittedName>
</protein>
<name>A0A7D4UCA8_9MICO</name>
<organism evidence="4 5">
    <name type="scientific">Microbacterium hominis</name>
    <dbReference type="NCBI Taxonomy" id="162426"/>
    <lineage>
        <taxon>Bacteria</taxon>
        <taxon>Bacillati</taxon>
        <taxon>Actinomycetota</taxon>
        <taxon>Actinomycetes</taxon>
        <taxon>Micrococcales</taxon>
        <taxon>Microbacteriaceae</taxon>
        <taxon>Microbacterium</taxon>
    </lineage>
</organism>
<dbReference type="AlphaFoldDB" id="A0A7D4UCA8"/>
<dbReference type="Proteomes" id="UP000502498">
    <property type="component" value="Chromosome"/>
</dbReference>
<reference evidence="4 5" key="1">
    <citation type="submission" date="2020-05" db="EMBL/GenBank/DDBJ databases">
        <title>Strain PA2F3 complete genome.</title>
        <authorList>
            <person name="Kim Y.-S."/>
            <person name="Kim S.-J."/>
            <person name="Jung H.-k."/>
            <person name="Kim S.-E."/>
            <person name="Kim K.-H."/>
        </authorList>
    </citation>
    <scope>NUCLEOTIDE SEQUENCE [LARGE SCALE GENOMIC DNA]</scope>
    <source>
        <strain evidence="4 5">PA2F3</strain>
    </source>
</reference>
<dbReference type="PANTHER" id="PTHR43479">
    <property type="entry name" value="ACREF/ENVCD OPERON REPRESSOR-RELATED"/>
    <property type="match status" value="1"/>
</dbReference>
<evidence type="ECO:0000313" key="5">
    <source>
        <dbReference type="Proteomes" id="UP000502498"/>
    </source>
</evidence>
<gene>
    <name evidence="4" type="ORF">HQM25_14580</name>
</gene>
<dbReference type="PROSITE" id="PS50977">
    <property type="entry name" value="HTH_TETR_2"/>
    <property type="match status" value="1"/>
</dbReference>
<sequence length="187" mass="20266">MDPRVARTRQRLQQALLDLAGERPLDEITIGDITERAEVNRSSFYQHYGDKDSLLADALEAVLDAAAAPLRATAAQGEEVGMPPELEEYLRHIADNIALYRRVLGPHGSAVVAARLRRRVELVVRETIGADATGALEDVPLDVVGAGIAGTALGVISAWVEHDPLPPVDVAARWLDTVLRAPARMLR</sequence>
<feature type="domain" description="HTH tetR-type" evidence="3">
    <location>
        <begin position="6"/>
        <end position="66"/>
    </location>
</feature>